<dbReference type="AlphaFoldDB" id="A0A3N4I9J8"/>
<protein>
    <recommendedName>
        <fullName evidence="6">37S ribosomal protein S25, mitochondrial</fullName>
    </recommendedName>
</protein>
<comment type="subcellular location">
    <subcellularLocation>
        <location evidence="1 6">Mitochondrion</location>
    </subcellularLocation>
</comment>
<organism evidence="7 8">
    <name type="scientific">Ascobolus immersus RN42</name>
    <dbReference type="NCBI Taxonomy" id="1160509"/>
    <lineage>
        <taxon>Eukaryota</taxon>
        <taxon>Fungi</taxon>
        <taxon>Dikarya</taxon>
        <taxon>Ascomycota</taxon>
        <taxon>Pezizomycotina</taxon>
        <taxon>Pezizomycetes</taxon>
        <taxon>Pezizales</taxon>
        <taxon>Ascobolaceae</taxon>
        <taxon>Ascobolus</taxon>
    </lineage>
</organism>
<evidence type="ECO:0000313" key="8">
    <source>
        <dbReference type="Proteomes" id="UP000275078"/>
    </source>
</evidence>
<dbReference type="GO" id="GO:0003735">
    <property type="term" value="F:structural constituent of ribosome"/>
    <property type="evidence" value="ECO:0007669"/>
    <property type="project" value="UniProtKB-UniRule"/>
</dbReference>
<dbReference type="OrthoDB" id="5542239at2759"/>
<evidence type="ECO:0000256" key="3">
    <source>
        <dbReference type="ARBA" id="ARBA00022980"/>
    </source>
</evidence>
<evidence type="ECO:0000256" key="2">
    <source>
        <dbReference type="ARBA" id="ARBA00009864"/>
    </source>
</evidence>
<gene>
    <name evidence="7" type="ORF">BJ508DRAFT_413932</name>
</gene>
<keyword evidence="8" id="KW-1185">Reference proteome</keyword>
<dbReference type="Proteomes" id="UP000275078">
    <property type="component" value="Unassembled WGS sequence"/>
</dbReference>
<proteinExistence type="inferred from homology"/>
<sequence>MPKYLGLRDPLRALRVHQTASARLQTGALQAEPPWYRVVAEYPPSTTLVRTLPIAQPKKPRSTAKGSRLEPIIDNGRQTLKKKSSSLYKPQKIWYPEDAIREWFFKDHPWELARPRILVENDGNDGKNYDWSKLMQKNKQLDGESVVQRALYMMEVEGRNSKDAYDVARKEFYRLRMKQDIQRRIAREEAIAVGANFGLSYMEISLENEGKIIDQWRTEALADFNLRMNKKASAISDSGEGEEAEVEEATPLAGVFGR</sequence>
<dbReference type="STRING" id="1160509.A0A3N4I9J8"/>
<dbReference type="Pfam" id="PF13741">
    <property type="entry name" value="MRP-S25"/>
    <property type="match status" value="1"/>
</dbReference>
<accession>A0A3N4I9J8</accession>
<dbReference type="PANTHER" id="PTHR37799:SF1">
    <property type="entry name" value="SMALL RIBOSOMAL SUBUNIT PROTEIN MS23"/>
    <property type="match status" value="1"/>
</dbReference>
<dbReference type="InterPro" id="IPR059242">
    <property type="entry name" value="mS23_dom"/>
</dbReference>
<keyword evidence="5 6" id="KW-0687">Ribonucleoprotein</keyword>
<evidence type="ECO:0000256" key="4">
    <source>
        <dbReference type="ARBA" id="ARBA00023128"/>
    </source>
</evidence>
<dbReference type="CDD" id="cd23701">
    <property type="entry name" value="At1g26750"/>
    <property type="match status" value="1"/>
</dbReference>
<dbReference type="EMBL" id="ML119669">
    <property type="protein sequence ID" value="RPA82765.1"/>
    <property type="molecule type" value="Genomic_DNA"/>
</dbReference>
<name>A0A3N4I9J8_ASCIM</name>
<dbReference type="InterPro" id="IPR016939">
    <property type="entry name" value="Ribosomal_mS23_fun"/>
</dbReference>
<evidence type="ECO:0000256" key="6">
    <source>
        <dbReference type="PIRNR" id="PIRNR029764"/>
    </source>
</evidence>
<comment type="similarity">
    <text evidence="2">Belongs to the mitochondrion-specific ribosomal protein mS23 family.</text>
</comment>
<keyword evidence="3 6" id="KW-0689">Ribosomal protein</keyword>
<comment type="subunit">
    <text evidence="6">Component of the mitochondrial small ribosomal subunit.</text>
</comment>
<reference evidence="7 8" key="1">
    <citation type="journal article" date="2018" name="Nat. Ecol. Evol.">
        <title>Pezizomycetes genomes reveal the molecular basis of ectomycorrhizal truffle lifestyle.</title>
        <authorList>
            <person name="Murat C."/>
            <person name="Payen T."/>
            <person name="Noel B."/>
            <person name="Kuo A."/>
            <person name="Morin E."/>
            <person name="Chen J."/>
            <person name="Kohler A."/>
            <person name="Krizsan K."/>
            <person name="Balestrini R."/>
            <person name="Da Silva C."/>
            <person name="Montanini B."/>
            <person name="Hainaut M."/>
            <person name="Levati E."/>
            <person name="Barry K.W."/>
            <person name="Belfiori B."/>
            <person name="Cichocki N."/>
            <person name="Clum A."/>
            <person name="Dockter R.B."/>
            <person name="Fauchery L."/>
            <person name="Guy J."/>
            <person name="Iotti M."/>
            <person name="Le Tacon F."/>
            <person name="Lindquist E.A."/>
            <person name="Lipzen A."/>
            <person name="Malagnac F."/>
            <person name="Mello A."/>
            <person name="Molinier V."/>
            <person name="Miyauchi S."/>
            <person name="Poulain J."/>
            <person name="Riccioni C."/>
            <person name="Rubini A."/>
            <person name="Sitrit Y."/>
            <person name="Splivallo R."/>
            <person name="Traeger S."/>
            <person name="Wang M."/>
            <person name="Zifcakova L."/>
            <person name="Wipf D."/>
            <person name="Zambonelli A."/>
            <person name="Paolocci F."/>
            <person name="Nowrousian M."/>
            <person name="Ottonello S."/>
            <person name="Baldrian P."/>
            <person name="Spatafora J.W."/>
            <person name="Henrissat B."/>
            <person name="Nagy L.G."/>
            <person name="Aury J.M."/>
            <person name="Wincker P."/>
            <person name="Grigoriev I.V."/>
            <person name="Bonfante P."/>
            <person name="Martin F.M."/>
        </authorList>
    </citation>
    <scope>NUCLEOTIDE SEQUENCE [LARGE SCALE GENOMIC DNA]</scope>
    <source>
        <strain evidence="7 8">RN42</strain>
    </source>
</reference>
<keyword evidence="4 6" id="KW-0496">Mitochondrion</keyword>
<evidence type="ECO:0000256" key="1">
    <source>
        <dbReference type="ARBA" id="ARBA00004173"/>
    </source>
</evidence>
<dbReference type="PIRSF" id="PIRSF029764">
    <property type="entry name" value="RSM25"/>
    <property type="match status" value="1"/>
</dbReference>
<dbReference type="PANTHER" id="PTHR37799">
    <property type="entry name" value="37S RIBOSOMAL PROTEIN S25, MITOCHONDRIAL"/>
    <property type="match status" value="1"/>
</dbReference>
<evidence type="ECO:0000256" key="5">
    <source>
        <dbReference type="ARBA" id="ARBA00023274"/>
    </source>
</evidence>
<dbReference type="GO" id="GO:0005763">
    <property type="term" value="C:mitochondrial small ribosomal subunit"/>
    <property type="evidence" value="ECO:0007669"/>
    <property type="project" value="UniProtKB-UniRule"/>
</dbReference>
<evidence type="ECO:0000313" key="7">
    <source>
        <dbReference type="EMBL" id="RPA82765.1"/>
    </source>
</evidence>